<dbReference type="EMBL" id="FXTP01000011">
    <property type="protein sequence ID" value="SMO80221.1"/>
    <property type="molecule type" value="Genomic_DNA"/>
</dbReference>
<dbReference type="PANTHER" id="PTHR30026">
    <property type="entry name" value="OUTER MEMBRANE PROTEIN TOLC"/>
    <property type="match status" value="1"/>
</dbReference>
<dbReference type="InterPro" id="IPR051906">
    <property type="entry name" value="TolC-like"/>
</dbReference>
<accession>A0A521E9U7</accession>
<keyword evidence="8" id="KW-0175">Coiled coil</keyword>
<dbReference type="Pfam" id="PF02321">
    <property type="entry name" value="OEP"/>
    <property type="match status" value="2"/>
</dbReference>
<evidence type="ECO:0000256" key="7">
    <source>
        <dbReference type="ARBA" id="ARBA00023237"/>
    </source>
</evidence>
<evidence type="ECO:0000256" key="6">
    <source>
        <dbReference type="ARBA" id="ARBA00023136"/>
    </source>
</evidence>
<feature type="chain" id="PRO_5021717139" evidence="9">
    <location>
        <begin position="25"/>
        <end position="462"/>
    </location>
</feature>
<evidence type="ECO:0000256" key="9">
    <source>
        <dbReference type="SAM" id="SignalP"/>
    </source>
</evidence>
<dbReference type="PANTHER" id="PTHR30026:SF20">
    <property type="entry name" value="OUTER MEMBRANE PROTEIN TOLC"/>
    <property type="match status" value="1"/>
</dbReference>
<dbReference type="SUPFAM" id="SSF56954">
    <property type="entry name" value="Outer membrane efflux proteins (OEP)"/>
    <property type="match status" value="1"/>
</dbReference>
<feature type="coiled-coil region" evidence="8">
    <location>
        <begin position="349"/>
        <end position="408"/>
    </location>
</feature>
<evidence type="ECO:0000313" key="11">
    <source>
        <dbReference type="Proteomes" id="UP000317557"/>
    </source>
</evidence>
<dbReference type="AlphaFoldDB" id="A0A521E9U7"/>
<name>A0A521E9U7_9BACT</name>
<dbReference type="GO" id="GO:1990281">
    <property type="term" value="C:efflux pump complex"/>
    <property type="evidence" value="ECO:0007669"/>
    <property type="project" value="TreeGrafter"/>
</dbReference>
<evidence type="ECO:0000256" key="5">
    <source>
        <dbReference type="ARBA" id="ARBA00022692"/>
    </source>
</evidence>
<evidence type="ECO:0000256" key="4">
    <source>
        <dbReference type="ARBA" id="ARBA00022452"/>
    </source>
</evidence>
<dbReference type="Gene3D" id="1.20.1600.10">
    <property type="entry name" value="Outer membrane efflux proteins (OEP)"/>
    <property type="match status" value="1"/>
</dbReference>
<keyword evidence="9" id="KW-0732">Signal</keyword>
<dbReference type="InterPro" id="IPR003423">
    <property type="entry name" value="OMP_efflux"/>
</dbReference>
<feature type="coiled-coil region" evidence="8">
    <location>
        <begin position="120"/>
        <end position="208"/>
    </location>
</feature>
<evidence type="ECO:0000256" key="2">
    <source>
        <dbReference type="ARBA" id="ARBA00007613"/>
    </source>
</evidence>
<evidence type="ECO:0000256" key="8">
    <source>
        <dbReference type="SAM" id="Coils"/>
    </source>
</evidence>
<keyword evidence="5" id="KW-0812">Transmembrane</keyword>
<dbReference type="OrthoDB" id="9811587at2"/>
<protein>
    <submittedName>
        <fullName evidence="10">Outer membrane protein</fullName>
    </submittedName>
</protein>
<evidence type="ECO:0000256" key="3">
    <source>
        <dbReference type="ARBA" id="ARBA00022448"/>
    </source>
</evidence>
<sequence>MKRILSSTFFVLASLLLIQPSATAQDVRTITLQEAIDIALENNYQLKQAKNNLDLANADIKSEYADFLPSVSGSFGGSRTSGQQFVEDLVSFVDVTSKGMSGRVGAQLTIFDGFNNINSLRQSQQAKLSYEEQVQRAREEVIFNTASRYLQVLLDIELLEIAKQNLENSTKQLEQVQAQVEVGSRPTVDLYNQEAQVANDELSVTQQENSLKFSKLVLIRQLQIDPLGEYEFETPAVESQVQKSINATYNINELIDQALLNRSDLKSEIANIKSLQYQLKIAQGSLYPTISASADISSRYSDQYAIRNENDEFVEVDFSDQFFDQQVNRSIGFSINVPIFQNWNRMNSIQSAKIQLKNAELSYDNSKLQVIQEVAQAYNDYTSYVKQLDAAEKSLRASEKAFETQQERYNVGSSTLIELSDAQASYVTAQSDYTQAIFNLIFQEKLLDYYLGKLNGETVSFN</sequence>
<feature type="signal peptide" evidence="9">
    <location>
        <begin position="1"/>
        <end position="24"/>
    </location>
</feature>
<keyword evidence="7" id="KW-0998">Cell outer membrane</keyword>
<evidence type="ECO:0000313" key="10">
    <source>
        <dbReference type="EMBL" id="SMO80221.1"/>
    </source>
</evidence>
<gene>
    <name evidence="10" type="ORF">SAMN06265219_11115</name>
</gene>
<comment type="similarity">
    <text evidence="2">Belongs to the outer membrane factor (OMF) (TC 1.B.17) family.</text>
</comment>
<dbReference type="Proteomes" id="UP000317557">
    <property type="component" value="Unassembled WGS sequence"/>
</dbReference>
<keyword evidence="3" id="KW-0813">Transport</keyword>
<organism evidence="10 11">
    <name type="scientific">Gracilimonas mengyeensis</name>
    <dbReference type="NCBI Taxonomy" id="1302730"/>
    <lineage>
        <taxon>Bacteria</taxon>
        <taxon>Pseudomonadati</taxon>
        <taxon>Balneolota</taxon>
        <taxon>Balneolia</taxon>
        <taxon>Balneolales</taxon>
        <taxon>Balneolaceae</taxon>
        <taxon>Gracilimonas</taxon>
    </lineage>
</organism>
<dbReference type="GO" id="GO:0015288">
    <property type="term" value="F:porin activity"/>
    <property type="evidence" value="ECO:0007669"/>
    <property type="project" value="TreeGrafter"/>
</dbReference>
<comment type="subcellular location">
    <subcellularLocation>
        <location evidence="1">Cell outer membrane</location>
    </subcellularLocation>
</comment>
<dbReference type="GO" id="GO:0009279">
    <property type="term" value="C:cell outer membrane"/>
    <property type="evidence" value="ECO:0007669"/>
    <property type="project" value="UniProtKB-SubCell"/>
</dbReference>
<keyword evidence="4" id="KW-1134">Transmembrane beta strand</keyword>
<dbReference type="GO" id="GO:0015562">
    <property type="term" value="F:efflux transmembrane transporter activity"/>
    <property type="evidence" value="ECO:0007669"/>
    <property type="project" value="InterPro"/>
</dbReference>
<reference evidence="10 11" key="1">
    <citation type="submission" date="2017-05" db="EMBL/GenBank/DDBJ databases">
        <authorList>
            <person name="Varghese N."/>
            <person name="Submissions S."/>
        </authorList>
    </citation>
    <scope>NUCLEOTIDE SEQUENCE [LARGE SCALE GENOMIC DNA]</scope>
    <source>
        <strain evidence="10 11">DSM 21985</strain>
    </source>
</reference>
<keyword evidence="11" id="KW-1185">Reference proteome</keyword>
<evidence type="ECO:0000256" key="1">
    <source>
        <dbReference type="ARBA" id="ARBA00004442"/>
    </source>
</evidence>
<dbReference type="RefSeq" id="WP_142455014.1">
    <property type="nucleotide sequence ID" value="NZ_FXTP01000011.1"/>
</dbReference>
<keyword evidence="6" id="KW-0472">Membrane</keyword>
<proteinExistence type="inferred from homology"/>